<dbReference type="GO" id="GO:0008270">
    <property type="term" value="F:zinc ion binding"/>
    <property type="evidence" value="ECO:0007669"/>
    <property type="project" value="InterPro"/>
</dbReference>
<evidence type="ECO:0000256" key="1">
    <source>
        <dbReference type="ARBA" id="ARBA00023242"/>
    </source>
</evidence>
<evidence type="ECO:0000259" key="3">
    <source>
        <dbReference type="PROSITE" id="PS50048"/>
    </source>
</evidence>
<keyword evidence="5" id="KW-1185">Reference proteome</keyword>
<feature type="compositionally biased region" description="Polar residues" evidence="2">
    <location>
        <begin position="73"/>
        <end position="106"/>
    </location>
</feature>
<dbReference type="EMBL" id="MU865978">
    <property type="protein sequence ID" value="KAK4444341.1"/>
    <property type="molecule type" value="Genomic_DNA"/>
</dbReference>
<organism evidence="4 5">
    <name type="scientific">Podospora aff. communis PSN243</name>
    <dbReference type="NCBI Taxonomy" id="3040156"/>
    <lineage>
        <taxon>Eukaryota</taxon>
        <taxon>Fungi</taxon>
        <taxon>Dikarya</taxon>
        <taxon>Ascomycota</taxon>
        <taxon>Pezizomycotina</taxon>
        <taxon>Sordariomycetes</taxon>
        <taxon>Sordariomycetidae</taxon>
        <taxon>Sordariales</taxon>
        <taxon>Podosporaceae</taxon>
        <taxon>Podospora</taxon>
    </lineage>
</organism>
<feature type="region of interest" description="Disordered" evidence="2">
    <location>
        <begin position="46"/>
        <end position="106"/>
    </location>
</feature>
<evidence type="ECO:0000313" key="4">
    <source>
        <dbReference type="EMBL" id="KAK4444341.1"/>
    </source>
</evidence>
<dbReference type="InterPro" id="IPR036864">
    <property type="entry name" value="Zn2-C6_fun-type_DNA-bd_sf"/>
</dbReference>
<keyword evidence="1" id="KW-0539">Nucleus</keyword>
<comment type="caution">
    <text evidence="4">The sequence shown here is derived from an EMBL/GenBank/DDBJ whole genome shotgun (WGS) entry which is preliminary data.</text>
</comment>
<dbReference type="CDD" id="cd00067">
    <property type="entry name" value="GAL4"/>
    <property type="match status" value="1"/>
</dbReference>
<dbReference type="Gene3D" id="4.10.240.10">
    <property type="entry name" value="Zn(2)-C6 fungal-type DNA-binding domain"/>
    <property type="match status" value="1"/>
</dbReference>
<reference evidence="4" key="1">
    <citation type="journal article" date="2023" name="Mol. Phylogenet. Evol.">
        <title>Genome-scale phylogeny and comparative genomics of the fungal order Sordariales.</title>
        <authorList>
            <person name="Hensen N."/>
            <person name="Bonometti L."/>
            <person name="Westerberg I."/>
            <person name="Brannstrom I.O."/>
            <person name="Guillou S."/>
            <person name="Cros-Aarteil S."/>
            <person name="Calhoun S."/>
            <person name="Haridas S."/>
            <person name="Kuo A."/>
            <person name="Mondo S."/>
            <person name="Pangilinan J."/>
            <person name="Riley R."/>
            <person name="LaButti K."/>
            <person name="Andreopoulos B."/>
            <person name="Lipzen A."/>
            <person name="Chen C."/>
            <person name="Yan M."/>
            <person name="Daum C."/>
            <person name="Ng V."/>
            <person name="Clum A."/>
            <person name="Steindorff A."/>
            <person name="Ohm R.A."/>
            <person name="Martin F."/>
            <person name="Silar P."/>
            <person name="Natvig D.O."/>
            <person name="Lalanne C."/>
            <person name="Gautier V."/>
            <person name="Ament-Velasquez S.L."/>
            <person name="Kruys A."/>
            <person name="Hutchinson M.I."/>
            <person name="Powell A.J."/>
            <person name="Barry K."/>
            <person name="Miller A.N."/>
            <person name="Grigoriev I.V."/>
            <person name="Debuchy R."/>
            <person name="Gladieux P."/>
            <person name="Hiltunen Thoren M."/>
            <person name="Johannesson H."/>
        </authorList>
    </citation>
    <scope>NUCLEOTIDE SEQUENCE</scope>
    <source>
        <strain evidence="4">PSN243</strain>
    </source>
</reference>
<name>A0AAV9G6Y2_9PEZI</name>
<feature type="domain" description="Zn(2)-C6 fungal-type" evidence="3">
    <location>
        <begin position="13"/>
        <end position="46"/>
    </location>
</feature>
<dbReference type="AlphaFoldDB" id="A0AAV9G6Y2"/>
<dbReference type="Pfam" id="PF00172">
    <property type="entry name" value="Zn_clus"/>
    <property type="match status" value="1"/>
</dbReference>
<gene>
    <name evidence="4" type="ORF">QBC34DRAFT_442586</name>
</gene>
<dbReference type="SMART" id="SM00066">
    <property type="entry name" value="GAL4"/>
    <property type="match status" value="1"/>
</dbReference>
<dbReference type="SUPFAM" id="SSF57701">
    <property type="entry name" value="Zn2/Cys6 DNA-binding domain"/>
    <property type="match status" value="1"/>
</dbReference>
<evidence type="ECO:0000256" key="2">
    <source>
        <dbReference type="SAM" id="MobiDB-lite"/>
    </source>
</evidence>
<dbReference type="PROSITE" id="PS50048">
    <property type="entry name" value="ZN2_CY6_FUNGAL_2"/>
    <property type="match status" value="1"/>
</dbReference>
<dbReference type="GO" id="GO:0001228">
    <property type="term" value="F:DNA-binding transcription activator activity, RNA polymerase II-specific"/>
    <property type="evidence" value="ECO:0007669"/>
    <property type="project" value="TreeGrafter"/>
</dbReference>
<dbReference type="InterPro" id="IPR053157">
    <property type="entry name" value="Sterol_Uptake_Regulator"/>
</dbReference>
<reference evidence="4" key="2">
    <citation type="submission" date="2023-05" db="EMBL/GenBank/DDBJ databases">
        <authorList>
            <consortium name="Lawrence Berkeley National Laboratory"/>
            <person name="Steindorff A."/>
            <person name="Hensen N."/>
            <person name="Bonometti L."/>
            <person name="Westerberg I."/>
            <person name="Brannstrom I.O."/>
            <person name="Guillou S."/>
            <person name="Cros-Aarteil S."/>
            <person name="Calhoun S."/>
            <person name="Haridas S."/>
            <person name="Kuo A."/>
            <person name="Mondo S."/>
            <person name="Pangilinan J."/>
            <person name="Riley R."/>
            <person name="Labutti K."/>
            <person name="Andreopoulos B."/>
            <person name="Lipzen A."/>
            <person name="Chen C."/>
            <person name="Yanf M."/>
            <person name="Daum C."/>
            <person name="Ng V."/>
            <person name="Clum A."/>
            <person name="Ohm R."/>
            <person name="Martin F."/>
            <person name="Silar P."/>
            <person name="Natvig D."/>
            <person name="Lalanne C."/>
            <person name="Gautier V."/>
            <person name="Ament-Velasquez S.L."/>
            <person name="Kruys A."/>
            <person name="Hutchinson M.I."/>
            <person name="Powell A.J."/>
            <person name="Barry K."/>
            <person name="Miller A.N."/>
            <person name="Grigoriev I.V."/>
            <person name="Debuchy R."/>
            <person name="Gladieux P."/>
            <person name="Thoren M.H."/>
            <person name="Johannesson H."/>
        </authorList>
    </citation>
    <scope>NUCLEOTIDE SEQUENCE</scope>
    <source>
        <strain evidence="4">PSN243</strain>
    </source>
</reference>
<evidence type="ECO:0000313" key="5">
    <source>
        <dbReference type="Proteomes" id="UP001321760"/>
    </source>
</evidence>
<accession>A0AAV9G6Y2</accession>
<dbReference type="PANTHER" id="PTHR47784:SF10">
    <property type="entry name" value="TRANSCRIPTION FACTOR, PUTATIVE (AFU_ORTHOLOGUE AFUA_6G14150)-RELATED"/>
    <property type="match status" value="1"/>
</dbReference>
<proteinExistence type="predicted"/>
<dbReference type="Proteomes" id="UP001321760">
    <property type="component" value="Unassembled WGS sequence"/>
</dbReference>
<protein>
    <recommendedName>
        <fullName evidence="3">Zn(2)-C6 fungal-type domain-containing protein</fullName>
    </recommendedName>
</protein>
<dbReference type="PANTHER" id="PTHR47784">
    <property type="entry name" value="STEROL UPTAKE CONTROL PROTEIN 2"/>
    <property type="match status" value="1"/>
</dbReference>
<sequence>MLKRKSHTKSRKGCTNCKTRRIKCDEKGPPCANCVARSWSTEPCTYEAPAPRLPPGTKRKNPPSSSSSSNSSVCQLQLPSPPSSHHLTISPRAFSSTPTPNSNPNAIDTRLLELELLHRWSTRTWTAFYAIPECQPYLLDHLPRQALRNSYLLNAIFASAAMDLAMASSRSSDRPSETRHYLRTALEYGNRALVEFRAQVDTLTPENIDLVAYFSSMSSIVSFVTPPGERGHAESCLDRLIGLIESLIATARFGVDKHEWLLASPCPARTIATEYAVDLGLMGLLDPGTRAAIELMTSVCKSVTLSDGRKAGEVFSYCLAVGQTKYCFAEERAGRLQQYYTSMFPIAGEEFVGGMRTREPMALLVIMYWGVLADRAAKSEWGGWIVGDTGREVVREASEMLVRSAIADVPGVAEGIAWTRYQVELAPLEGCLLPPGLVSGVVGEVGGVEEEVAGEESTKYPLRFASQPSGVFRGFAMRETHEEMRDGWIG</sequence>
<feature type="compositionally biased region" description="Low complexity" evidence="2">
    <location>
        <begin position="62"/>
        <end position="72"/>
    </location>
</feature>
<dbReference type="InterPro" id="IPR001138">
    <property type="entry name" value="Zn2Cys6_DnaBD"/>
</dbReference>